<feature type="chain" id="PRO_5045305192" description="DNA topoisomerase IV" evidence="1">
    <location>
        <begin position="21"/>
        <end position="132"/>
    </location>
</feature>
<organism evidence="2 3">
    <name type="scientific">Flavobacterium litorale</name>
    <dbReference type="NCBI Taxonomy" id="2856519"/>
    <lineage>
        <taxon>Bacteria</taxon>
        <taxon>Pseudomonadati</taxon>
        <taxon>Bacteroidota</taxon>
        <taxon>Flavobacteriia</taxon>
        <taxon>Flavobacteriales</taxon>
        <taxon>Flavobacteriaceae</taxon>
        <taxon>Flavobacterium</taxon>
    </lineage>
</organism>
<sequence>MTFKKLYLLFLLISSCYGYAQTDCAAFKNGTFTFTDKNNRNYTIIRDGDKQTEKIEDEQEVYEFTIKWTDSCTYTVTPTATTIKKNKAILKLGTMTVKITPKTDTSYVQLVRVANSPKFKRRDEVFVVKEDK</sequence>
<dbReference type="PROSITE" id="PS51257">
    <property type="entry name" value="PROKAR_LIPOPROTEIN"/>
    <property type="match status" value="1"/>
</dbReference>
<protein>
    <recommendedName>
        <fullName evidence="4">DNA topoisomerase IV</fullName>
    </recommendedName>
</protein>
<evidence type="ECO:0000313" key="2">
    <source>
        <dbReference type="EMBL" id="QYJ67621.1"/>
    </source>
</evidence>
<name>A0ABX8V447_9FLAO</name>
<keyword evidence="3" id="KW-1185">Reference proteome</keyword>
<keyword evidence="1" id="KW-0732">Signal</keyword>
<dbReference type="RefSeq" id="WP_220639966.1">
    <property type="nucleotide sequence ID" value="NZ_CP080429.1"/>
</dbReference>
<dbReference type="EMBL" id="CP080429">
    <property type="protein sequence ID" value="QYJ67621.1"/>
    <property type="molecule type" value="Genomic_DNA"/>
</dbReference>
<evidence type="ECO:0000256" key="1">
    <source>
        <dbReference type="SAM" id="SignalP"/>
    </source>
</evidence>
<evidence type="ECO:0000313" key="3">
    <source>
        <dbReference type="Proteomes" id="UP000825381"/>
    </source>
</evidence>
<feature type="signal peptide" evidence="1">
    <location>
        <begin position="1"/>
        <end position="20"/>
    </location>
</feature>
<accession>A0ABX8V447</accession>
<proteinExistence type="predicted"/>
<gene>
    <name evidence="2" type="ORF">K1I41_08650</name>
</gene>
<reference evidence="2 3" key="1">
    <citation type="submission" date="2021-07" db="EMBL/GenBank/DDBJ databases">
        <title>Flavobacterium WSW3-B6 sp.nov, isolated from seaweed.</title>
        <authorList>
            <person name="Muhammad N."/>
            <person name="Ho H."/>
            <person name="Lee Y.-J."/>
            <person name="Nguyen T."/>
            <person name="Ho J."/>
            <person name="Kim S.-G."/>
        </authorList>
    </citation>
    <scope>NUCLEOTIDE SEQUENCE [LARGE SCALE GENOMIC DNA]</scope>
    <source>
        <strain evidence="2 3">WSW3-B6</strain>
    </source>
</reference>
<evidence type="ECO:0008006" key="4">
    <source>
        <dbReference type="Google" id="ProtNLM"/>
    </source>
</evidence>
<dbReference type="Proteomes" id="UP000825381">
    <property type="component" value="Chromosome"/>
</dbReference>